<evidence type="ECO:0000313" key="2">
    <source>
        <dbReference type="Proteomes" id="UP000786811"/>
    </source>
</evidence>
<organism evidence="1 2">
    <name type="scientific">Cotesia congregata</name>
    <name type="common">Parasitoid wasp</name>
    <name type="synonym">Apanteles congregatus</name>
    <dbReference type="NCBI Taxonomy" id="51543"/>
    <lineage>
        <taxon>Eukaryota</taxon>
        <taxon>Metazoa</taxon>
        <taxon>Ecdysozoa</taxon>
        <taxon>Arthropoda</taxon>
        <taxon>Hexapoda</taxon>
        <taxon>Insecta</taxon>
        <taxon>Pterygota</taxon>
        <taxon>Neoptera</taxon>
        <taxon>Endopterygota</taxon>
        <taxon>Hymenoptera</taxon>
        <taxon>Apocrita</taxon>
        <taxon>Ichneumonoidea</taxon>
        <taxon>Braconidae</taxon>
        <taxon>Microgastrinae</taxon>
        <taxon>Cotesia</taxon>
    </lineage>
</organism>
<evidence type="ECO:0000313" key="1">
    <source>
        <dbReference type="EMBL" id="CAG5106673.1"/>
    </source>
</evidence>
<accession>A0A8J2HQ89</accession>
<proteinExistence type="predicted"/>
<comment type="caution">
    <text evidence="1">The sequence shown here is derived from an EMBL/GenBank/DDBJ whole genome shotgun (WGS) entry which is preliminary data.</text>
</comment>
<protein>
    <submittedName>
        <fullName evidence="1">Uncharacterized protein</fullName>
    </submittedName>
</protein>
<gene>
    <name evidence="1" type="ORF">HICCMSTLAB_LOCUS12377</name>
</gene>
<sequence>MKKLSLILHKTD</sequence>
<name>A0A8J2HQ89_COTCN</name>
<dbReference type="Proteomes" id="UP000786811">
    <property type="component" value="Unassembled WGS sequence"/>
</dbReference>
<reference evidence="1" key="1">
    <citation type="submission" date="2021-04" db="EMBL/GenBank/DDBJ databases">
        <authorList>
            <person name="Chebbi M.A.C M."/>
        </authorList>
    </citation>
    <scope>NUCLEOTIDE SEQUENCE</scope>
</reference>
<dbReference type="EMBL" id="CAJNRD030001124">
    <property type="protein sequence ID" value="CAG5106673.1"/>
    <property type="molecule type" value="Genomic_DNA"/>
</dbReference>
<keyword evidence="2" id="KW-1185">Reference proteome</keyword>